<evidence type="ECO:0000313" key="2">
    <source>
        <dbReference type="Proteomes" id="UP000199034"/>
    </source>
</evidence>
<protein>
    <submittedName>
        <fullName evidence="1">Uncharacterized protein</fullName>
    </submittedName>
</protein>
<keyword evidence="2" id="KW-1185">Reference proteome</keyword>
<reference evidence="1 2" key="1">
    <citation type="submission" date="2016-10" db="EMBL/GenBank/DDBJ databases">
        <authorList>
            <person name="de Groot N.N."/>
        </authorList>
    </citation>
    <scope>NUCLEOTIDE SEQUENCE [LARGE SCALE GENOMIC DNA]</scope>
    <source>
        <strain evidence="1 2">CGMCC 4.6858</strain>
    </source>
</reference>
<dbReference type="AlphaFoldDB" id="A0A1G6WVW8"/>
<gene>
    <name evidence="1" type="ORF">SAMN05421872_11056</name>
</gene>
<dbReference type="OrthoDB" id="4485313at2"/>
<proteinExistence type="predicted"/>
<dbReference type="EMBL" id="FMZM01000010">
    <property type="protein sequence ID" value="SDD69226.1"/>
    <property type="molecule type" value="Genomic_DNA"/>
</dbReference>
<evidence type="ECO:0000313" key="1">
    <source>
        <dbReference type="EMBL" id="SDD69226.1"/>
    </source>
</evidence>
<accession>A0A1G6WVW8</accession>
<dbReference type="Proteomes" id="UP000199034">
    <property type="component" value="Unassembled WGS sequence"/>
</dbReference>
<sequence>MLLRALLALGLVVTLTGCGDDSSGSGIAHDDGAVVREAPTDVTTPEGPRSLEEDFLVVEGVWWLGTDYPRVTSPSGNRLLWSGGRSGLWISVPGLYGLWPVRLDVRRTEPRVPRWCEDVVEAPYEHHGDELRMGSFETTSDPLPLAAGSYRVRLCATGLDAAATEEEFDGEEYHVYSSRHLIQVWPAPAAPERVLREGSRWARDSRISSTSSR</sequence>
<organism evidence="1 2">
    <name type="scientific">Nocardioides lianchengensis</name>
    <dbReference type="NCBI Taxonomy" id="1045774"/>
    <lineage>
        <taxon>Bacteria</taxon>
        <taxon>Bacillati</taxon>
        <taxon>Actinomycetota</taxon>
        <taxon>Actinomycetes</taxon>
        <taxon>Propionibacteriales</taxon>
        <taxon>Nocardioidaceae</taxon>
        <taxon>Nocardioides</taxon>
    </lineage>
</organism>
<dbReference type="PROSITE" id="PS51257">
    <property type="entry name" value="PROKAR_LIPOPROTEIN"/>
    <property type="match status" value="1"/>
</dbReference>
<dbReference type="STRING" id="1045774.SAMN05421872_11056"/>
<name>A0A1G6WVW8_9ACTN</name>
<dbReference type="RefSeq" id="WP_090859282.1">
    <property type="nucleotide sequence ID" value="NZ_FMZM01000010.1"/>
</dbReference>